<dbReference type="KEGG" id="rec:RHECIAT_CH0003691"/>
<proteinExistence type="predicted"/>
<organism evidence="1 2">
    <name type="scientific">Rhizobium etli (strain CIAT 652)</name>
    <dbReference type="NCBI Taxonomy" id="491916"/>
    <lineage>
        <taxon>Bacteria</taxon>
        <taxon>Pseudomonadati</taxon>
        <taxon>Pseudomonadota</taxon>
        <taxon>Alphaproteobacteria</taxon>
        <taxon>Hyphomicrobiales</taxon>
        <taxon>Rhizobiaceae</taxon>
        <taxon>Rhizobium/Agrobacterium group</taxon>
        <taxon>Rhizobium</taxon>
    </lineage>
</organism>
<dbReference type="EMBL" id="CP001074">
    <property type="protein sequence ID" value="ACE92629.1"/>
    <property type="molecule type" value="Genomic_DNA"/>
</dbReference>
<dbReference type="AlphaFoldDB" id="B3PYW5"/>
<evidence type="ECO:0000313" key="1">
    <source>
        <dbReference type="EMBL" id="ACE92629.1"/>
    </source>
</evidence>
<evidence type="ECO:0000313" key="2">
    <source>
        <dbReference type="Proteomes" id="UP000008817"/>
    </source>
</evidence>
<protein>
    <submittedName>
        <fullName evidence="1">Uncharacterized protein</fullName>
    </submittedName>
</protein>
<gene>
    <name evidence="1" type="ordered locus">RHECIAT_CH0003691</name>
</gene>
<reference evidence="1 2" key="1">
    <citation type="submission" date="2008-04" db="EMBL/GenBank/DDBJ databases">
        <title>Genome diversity and DNA divergence of Rhizobium etli.</title>
        <authorList>
            <person name="Gonzalez V."/>
            <person name="Acosta J.L."/>
            <person name="Santamaria R.I."/>
            <person name="Bustos P."/>
            <person name="Hernandez-Gonzalez I.L."/>
            <person name="Fernandez J.L."/>
            <person name="Diaz R."/>
            <person name="Flores M."/>
            <person name="Mora J."/>
            <person name="Palacios R."/>
            <person name="Davila G."/>
        </authorList>
    </citation>
    <scope>NUCLEOTIDE SEQUENCE [LARGE SCALE GENOMIC DNA]</scope>
    <source>
        <strain evidence="1 2">CIAT 652</strain>
    </source>
</reference>
<dbReference type="HOGENOM" id="CLU_2719471_0_0_5"/>
<sequence>MRRIAVSGGIGRLSISDRYRKDCIGTQGAAFGRSIVSPARKERRGRGHALKAGVRLRCRSACCRRMRCLDWR</sequence>
<accession>B3PYW5</accession>
<name>B3PYW5_RHIE6</name>
<dbReference type="Proteomes" id="UP000008817">
    <property type="component" value="Chromosome"/>
</dbReference>